<dbReference type="GO" id="GO:0016747">
    <property type="term" value="F:acyltransferase activity, transferring groups other than amino-acyl groups"/>
    <property type="evidence" value="ECO:0007669"/>
    <property type="project" value="InterPro"/>
</dbReference>
<dbReference type="Proteomes" id="UP000035740">
    <property type="component" value="Unassembled WGS sequence"/>
</dbReference>
<dbReference type="AlphaFoldDB" id="A0A0J8B269"/>
<dbReference type="InterPro" id="IPR000182">
    <property type="entry name" value="GNAT_dom"/>
</dbReference>
<keyword evidence="3" id="KW-1185">Reference proteome</keyword>
<dbReference type="Pfam" id="PF13673">
    <property type="entry name" value="Acetyltransf_10"/>
    <property type="match status" value="1"/>
</dbReference>
<protein>
    <recommendedName>
        <fullName evidence="1">N-acetyltransferase domain-containing protein</fullName>
    </recommendedName>
</protein>
<dbReference type="InterPro" id="IPR016181">
    <property type="entry name" value="Acyl_CoA_acyltransferase"/>
</dbReference>
<organism evidence="2 3">
    <name type="scientific">Beta vulgaris subsp. vulgaris</name>
    <name type="common">Beet</name>
    <dbReference type="NCBI Taxonomy" id="3555"/>
    <lineage>
        <taxon>Eukaryota</taxon>
        <taxon>Viridiplantae</taxon>
        <taxon>Streptophyta</taxon>
        <taxon>Embryophyta</taxon>
        <taxon>Tracheophyta</taxon>
        <taxon>Spermatophyta</taxon>
        <taxon>Magnoliopsida</taxon>
        <taxon>eudicotyledons</taxon>
        <taxon>Gunneridae</taxon>
        <taxon>Pentapetalae</taxon>
        <taxon>Caryophyllales</taxon>
        <taxon>Chenopodiaceae</taxon>
        <taxon>Betoideae</taxon>
        <taxon>Beta</taxon>
    </lineage>
</organism>
<dbReference type="CDD" id="cd04301">
    <property type="entry name" value="NAT_SF"/>
    <property type="match status" value="1"/>
</dbReference>
<dbReference type="Gramene" id="KMS93967">
    <property type="protein sequence ID" value="KMS93967"/>
    <property type="gene ID" value="BVRB_026130"/>
</dbReference>
<dbReference type="EMBL" id="KQ097313">
    <property type="protein sequence ID" value="KMS93967.1"/>
    <property type="molecule type" value="Genomic_DNA"/>
</dbReference>
<dbReference type="PROSITE" id="PS51186">
    <property type="entry name" value="GNAT"/>
    <property type="match status" value="1"/>
</dbReference>
<accession>A0A0J8B269</accession>
<dbReference type="SUPFAM" id="SSF55729">
    <property type="entry name" value="Acyl-CoA N-acyltransferases (Nat)"/>
    <property type="match status" value="1"/>
</dbReference>
<dbReference type="Gene3D" id="3.40.630.30">
    <property type="match status" value="1"/>
</dbReference>
<dbReference type="PANTHER" id="PTHR47542">
    <property type="entry name" value="ACYL-COA N-ACYLTRANSFERASES (NAT) SUPERFAMILY PROTEIN"/>
    <property type="match status" value="1"/>
</dbReference>
<dbReference type="OrthoDB" id="41532at2759"/>
<name>A0A0J8B269_BETVV</name>
<evidence type="ECO:0000313" key="3">
    <source>
        <dbReference type="Proteomes" id="UP000035740"/>
    </source>
</evidence>
<gene>
    <name evidence="2" type="ORF">BVRB_026130</name>
</gene>
<evidence type="ECO:0000313" key="2">
    <source>
        <dbReference type="EMBL" id="KMS93967.1"/>
    </source>
</evidence>
<proteinExistence type="predicted"/>
<sequence>MKIITLSKAKKLSDREYKLLQGCITIERRLFPKHESLAATLEIEARKQSQDFVIMFDDEEKVVGYMIVSRSGHICKIAVASDRQRQGFGRQLISWAKERHPALSLHVDPDRPAMKFYFTEQFQQLELLRDYYIAGRDAYLMKWHR</sequence>
<feature type="domain" description="N-acetyltransferase" evidence="1">
    <location>
        <begin position="10"/>
        <end position="145"/>
    </location>
</feature>
<reference evidence="2 3" key="1">
    <citation type="journal article" date="2014" name="Nature">
        <title>The genome of the recently domesticated crop plant sugar beet (Beta vulgaris).</title>
        <authorList>
            <person name="Dohm J.C."/>
            <person name="Minoche A.E."/>
            <person name="Holtgrawe D."/>
            <person name="Capella-Gutierrez S."/>
            <person name="Zakrzewski F."/>
            <person name="Tafer H."/>
            <person name="Rupp O."/>
            <person name="Sorensen T.R."/>
            <person name="Stracke R."/>
            <person name="Reinhardt R."/>
            <person name="Goesmann A."/>
            <person name="Kraft T."/>
            <person name="Schulz B."/>
            <person name="Stadler P.F."/>
            <person name="Schmidt T."/>
            <person name="Gabaldon T."/>
            <person name="Lehrach H."/>
            <person name="Weisshaar B."/>
            <person name="Himmelbauer H."/>
        </authorList>
    </citation>
    <scope>NUCLEOTIDE SEQUENCE [LARGE SCALE GENOMIC DNA]</scope>
    <source>
        <tissue evidence="2">Taproot</tissue>
    </source>
</reference>
<dbReference type="PANTHER" id="PTHR47542:SF2">
    <property type="entry name" value="ACYL-COA N-ACYLTRANSFERASES (NAT) SUPERFAMILY PROTEIN"/>
    <property type="match status" value="1"/>
</dbReference>
<evidence type="ECO:0000259" key="1">
    <source>
        <dbReference type="PROSITE" id="PS51186"/>
    </source>
</evidence>